<name>A0A067KI69_JATCU</name>
<dbReference type="OrthoDB" id="1933275at2759"/>
<proteinExistence type="predicted"/>
<evidence type="ECO:0000313" key="3">
    <source>
        <dbReference type="Proteomes" id="UP000027138"/>
    </source>
</evidence>
<protein>
    <submittedName>
        <fullName evidence="2">Uncharacterized protein</fullName>
    </submittedName>
</protein>
<dbReference type="Proteomes" id="UP000027138">
    <property type="component" value="Unassembled WGS sequence"/>
</dbReference>
<dbReference type="EMBL" id="KK914513">
    <property type="protein sequence ID" value="KDP34688.1"/>
    <property type="molecule type" value="Genomic_DNA"/>
</dbReference>
<accession>A0A067KI69</accession>
<evidence type="ECO:0000313" key="2">
    <source>
        <dbReference type="EMBL" id="KDP34688.1"/>
    </source>
</evidence>
<feature type="coiled-coil region" evidence="1">
    <location>
        <begin position="23"/>
        <end position="68"/>
    </location>
</feature>
<gene>
    <name evidence="2" type="ORF">JCGZ_10893</name>
</gene>
<keyword evidence="3" id="KW-1185">Reference proteome</keyword>
<reference evidence="2 3" key="1">
    <citation type="journal article" date="2014" name="PLoS ONE">
        <title>Global Analysis of Gene Expression Profiles in Physic Nut (Jatropha curcas L.) Seedlings Exposed to Salt Stress.</title>
        <authorList>
            <person name="Zhang L."/>
            <person name="Zhang C."/>
            <person name="Wu P."/>
            <person name="Chen Y."/>
            <person name="Li M."/>
            <person name="Jiang H."/>
            <person name="Wu G."/>
        </authorList>
    </citation>
    <scope>NUCLEOTIDE SEQUENCE [LARGE SCALE GENOMIC DNA]</scope>
    <source>
        <strain evidence="3">cv. GZQX0401</strain>
        <tissue evidence="2">Young leaves</tissue>
    </source>
</reference>
<keyword evidence="1" id="KW-0175">Coiled coil</keyword>
<dbReference type="AlphaFoldDB" id="A0A067KI69"/>
<dbReference type="PANTHER" id="PTHR35480">
    <property type="entry name" value="MATERNAL EFFECT EMBRYO ARREST 22"/>
    <property type="match status" value="1"/>
</dbReference>
<dbReference type="PANTHER" id="PTHR35480:SF1">
    <property type="entry name" value="MATERNAL EFFECT EMBRYO ARREST 22"/>
    <property type="match status" value="1"/>
</dbReference>
<evidence type="ECO:0000256" key="1">
    <source>
        <dbReference type="SAM" id="Coils"/>
    </source>
</evidence>
<sequence length="71" mass="8044">MAADVSVKNPPANPCCTVLEAGRKHLKQAVRILNEQIDKIQVENVSLKKAYEEERLRAETEKEGKEKELII</sequence>
<organism evidence="2 3">
    <name type="scientific">Jatropha curcas</name>
    <name type="common">Barbados nut</name>
    <dbReference type="NCBI Taxonomy" id="180498"/>
    <lineage>
        <taxon>Eukaryota</taxon>
        <taxon>Viridiplantae</taxon>
        <taxon>Streptophyta</taxon>
        <taxon>Embryophyta</taxon>
        <taxon>Tracheophyta</taxon>
        <taxon>Spermatophyta</taxon>
        <taxon>Magnoliopsida</taxon>
        <taxon>eudicotyledons</taxon>
        <taxon>Gunneridae</taxon>
        <taxon>Pentapetalae</taxon>
        <taxon>rosids</taxon>
        <taxon>fabids</taxon>
        <taxon>Malpighiales</taxon>
        <taxon>Euphorbiaceae</taxon>
        <taxon>Crotonoideae</taxon>
        <taxon>Jatropheae</taxon>
        <taxon>Jatropha</taxon>
    </lineage>
</organism>